<keyword evidence="3" id="KW-1185">Reference proteome</keyword>
<evidence type="ECO:0000313" key="2">
    <source>
        <dbReference type="EMBL" id="CAH0379809.1"/>
    </source>
</evidence>
<accession>A0A7S3ZJI9</accession>
<sequence>MAFERAVDAATMAGMALPEKEEDIITPPEDTRAWQGTEHGNFNGMDAARAAKDEDDSVAMRRVKKAASLAQAALHALVLFVLHAPIKCLGVSAQVEWGNANRSFALLSQGSLLRNMACVALSRVAYVPCEALHRLIWFLCEGMQSVKGLRGAMTRGAAVHMALSVALLFGDEIFEGNSDALFIVESIKNVLGVTALCGYAARNCSYHSGEALQALAEFWKRMDADSSKEAVVSILGSSFTLFKNAAVPMLMISQCGWCPETGWPVFAATACFVGYTEITMSGMARYAVSELHRFLAYCKIVHCGQSGQRPEGVGVMQFLLDLAGRLPNSCEDMLFGIHGHSNVVMGSTVCMVPLLGASDEREFLMGAGVGVFGILPLLDRKVFRAIFDLLKRAPIVTGDHGIIDALFGQEQKWVPGPLWK</sequence>
<dbReference type="EMBL" id="CAKKNE010000006">
    <property type="protein sequence ID" value="CAH0379809.1"/>
    <property type="molecule type" value="Genomic_DNA"/>
</dbReference>
<evidence type="ECO:0000313" key="3">
    <source>
        <dbReference type="Proteomes" id="UP000789595"/>
    </source>
</evidence>
<dbReference type="AlphaFoldDB" id="A0A7S3ZJI9"/>
<protein>
    <submittedName>
        <fullName evidence="1">Uncharacterized protein</fullName>
    </submittedName>
</protein>
<organism evidence="1">
    <name type="scientific">Pelagomonas calceolata</name>
    <dbReference type="NCBI Taxonomy" id="35677"/>
    <lineage>
        <taxon>Eukaryota</taxon>
        <taxon>Sar</taxon>
        <taxon>Stramenopiles</taxon>
        <taxon>Ochrophyta</taxon>
        <taxon>Pelagophyceae</taxon>
        <taxon>Pelagomonadales</taxon>
        <taxon>Pelagomonadaceae</taxon>
        <taxon>Pelagomonas</taxon>
    </lineage>
</organism>
<reference evidence="2" key="2">
    <citation type="submission" date="2021-11" db="EMBL/GenBank/DDBJ databases">
        <authorList>
            <consortium name="Genoscope - CEA"/>
            <person name="William W."/>
        </authorList>
    </citation>
    <scope>NUCLEOTIDE SEQUENCE</scope>
</reference>
<proteinExistence type="predicted"/>
<name>A0A7S3ZJI9_9STRA</name>
<reference evidence="1" key="1">
    <citation type="submission" date="2021-01" db="EMBL/GenBank/DDBJ databases">
        <authorList>
            <person name="Corre E."/>
            <person name="Pelletier E."/>
            <person name="Niang G."/>
            <person name="Scheremetjew M."/>
            <person name="Finn R."/>
            <person name="Kale V."/>
            <person name="Holt S."/>
            <person name="Cochrane G."/>
            <person name="Meng A."/>
            <person name="Brown T."/>
            <person name="Cohen L."/>
        </authorList>
    </citation>
    <scope>NUCLEOTIDE SEQUENCE</scope>
    <source>
        <strain evidence="1">CCMP1756</strain>
    </source>
</reference>
<dbReference type="Proteomes" id="UP000789595">
    <property type="component" value="Unassembled WGS sequence"/>
</dbReference>
<gene>
    <name evidence="1" type="ORF">PCAL00307_LOCUS588</name>
    <name evidence="2" type="ORF">PECAL_6P14470</name>
</gene>
<evidence type="ECO:0000313" key="1">
    <source>
        <dbReference type="EMBL" id="CAE0685154.1"/>
    </source>
</evidence>
<dbReference type="EMBL" id="HBIW01000699">
    <property type="protein sequence ID" value="CAE0685154.1"/>
    <property type="molecule type" value="Transcribed_RNA"/>
</dbReference>